<dbReference type="EMBL" id="BAABJV010000003">
    <property type="protein sequence ID" value="GAA4771400.1"/>
    <property type="molecule type" value="Genomic_DNA"/>
</dbReference>
<name>A0ABP9A1J2_9ACTN</name>
<proteinExistence type="predicted"/>
<organism evidence="3 4">
    <name type="scientific">Streptomyces sanyensis</name>
    <dbReference type="NCBI Taxonomy" id="568869"/>
    <lineage>
        <taxon>Bacteria</taxon>
        <taxon>Bacillati</taxon>
        <taxon>Actinomycetota</taxon>
        <taxon>Actinomycetes</taxon>
        <taxon>Kitasatosporales</taxon>
        <taxon>Streptomycetaceae</taxon>
        <taxon>Streptomyces</taxon>
    </lineage>
</organism>
<evidence type="ECO:0000313" key="3">
    <source>
        <dbReference type="EMBL" id="GAA4771400.1"/>
    </source>
</evidence>
<feature type="domain" description="Knr4/Smi1-like" evidence="2">
    <location>
        <begin position="49"/>
        <end position="212"/>
    </location>
</feature>
<dbReference type="SUPFAM" id="SSF160631">
    <property type="entry name" value="SMI1/KNR4-like"/>
    <property type="match status" value="1"/>
</dbReference>
<protein>
    <recommendedName>
        <fullName evidence="2">Knr4/Smi1-like domain-containing protein</fullName>
    </recommendedName>
</protein>
<evidence type="ECO:0000313" key="4">
    <source>
        <dbReference type="Proteomes" id="UP001501147"/>
    </source>
</evidence>
<accession>A0ABP9A1J2</accession>
<evidence type="ECO:0000259" key="2">
    <source>
        <dbReference type="SMART" id="SM00860"/>
    </source>
</evidence>
<dbReference type="InterPro" id="IPR018958">
    <property type="entry name" value="Knr4/Smi1-like_dom"/>
</dbReference>
<comment type="caution">
    <text evidence="3">The sequence shown here is derived from an EMBL/GenBank/DDBJ whole genome shotgun (WGS) entry which is preliminary data.</text>
</comment>
<dbReference type="SMART" id="SM00860">
    <property type="entry name" value="SMI1_KNR4"/>
    <property type="match status" value="1"/>
</dbReference>
<gene>
    <name evidence="3" type="ORF">GCM10023329_18370</name>
</gene>
<dbReference type="Proteomes" id="UP001501147">
    <property type="component" value="Unassembled WGS sequence"/>
</dbReference>
<sequence>MGAPTRTRVQPRGMERNWKAEYLRLMNGHRPGLPDPEAVRRGGPPREQRLTGTEVREAEGELGITFPVEYREHLLRHGNSNGCGNGGFRQLWRGPRGWGWYDDTDTNYGLLDEPFPHPDTYRAHEDDLDAREPSREDTDAWEAWDCEAGVLEELKTAGAVYIRPGGCGFSTLLVVTGPHRGEMWFDGRATCDRILPLTWAGRPVSFATWVARDTGMAPW</sequence>
<reference evidence="4" key="1">
    <citation type="journal article" date="2019" name="Int. J. Syst. Evol. Microbiol.">
        <title>The Global Catalogue of Microorganisms (GCM) 10K type strain sequencing project: providing services to taxonomists for standard genome sequencing and annotation.</title>
        <authorList>
            <consortium name="The Broad Institute Genomics Platform"/>
            <consortium name="The Broad Institute Genome Sequencing Center for Infectious Disease"/>
            <person name="Wu L."/>
            <person name="Ma J."/>
        </authorList>
    </citation>
    <scope>NUCLEOTIDE SEQUENCE [LARGE SCALE GENOMIC DNA]</scope>
    <source>
        <strain evidence="4">JCM 18324</strain>
    </source>
</reference>
<keyword evidence="4" id="KW-1185">Reference proteome</keyword>
<feature type="compositionally biased region" description="Basic and acidic residues" evidence="1">
    <location>
        <begin position="37"/>
        <end position="49"/>
    </location>
</feature>
<feature type="region of interest" description="Disordered" evidence="1">
    <location>
        <begin position="27"/>
        <end position="49"/>
    </location>
</feature>
<evidence type="ECO:0000256" key="1">
    <source>
        <dbReference type="SAM" id="MobiDB-lite"/>
    </source>
</evidence>
<dbReference type="InterPro" id="IPR037883">
    <property type="entry name" value="Knr4/Smi1-like_sf"/>
</dbReference>